<comment type="caution">
    <text evidence="1">The sequence shown here is derived from an EMBL/GenBank/DDBJ whole genome shotgun (WGS) entry which is preliminary data.</text>
</comment>
<dbReference type="AlphaFoldDB" id="A0A1Y2H6J9"/>
<evidence type="ECO:0000313" key="1">
    <source>
        <dbReference type="EMBL" id="ORZ29634.1"/>
    </source>
</evidence>
<evidence type="ECO:0000313" key="2">
    <source>
        <dbReference type="Proteomes" id="UP000193411"/>
    </source>
</evidence>
<proteinExistence type="predicted"/>
<accession>A0A1Y2H6J9</accession>
<name>A0A1Y2H6J9_9FUNG</name>
<protein>
    <submittedName>
        <fullName evidence="1">Uncharacterized protein</fullName>
    </submittedName>
</protein>
<organism evidence="1 2">
    <name type="scientific">Catenaria anguillulae PL171</name>
    <dbReference type="NCBI Taxonomy" id="765915"/>
    <lineage>
        <taxon>Eukaryota</taxon>
        <taxon>Fungi</taxon>
        <taxon>Fungi incertae sedis</taxon>
        <taxon>Blastocladiomycota</taxon>
        <taxon>Blastocladiomycetes</taxon>
        <taxon>Blastocladiales</taxon>
        <taxon>Catenariaceae</taxon>
        <taxon>Catenaria</taxon>
    </lineage>
</organism>
<gene>
    <name evidence="1" type="ORF">BCR44DRAFT_276709</name>
</gene>
<dbReference type="Proteomes" id="UP000193411">
    <property type="component" value="Unassembled WGS sequence"/>
</dbReference>
<sequence length="204" mass="23072">MDWNVLCMTASSCNCKNSVHNLTDSINQSNPLRACPTPLTIQVLLRLYNPPSHSHHRLLDTPCRHPWLPHSLLALPMYHKPNNLPTCLCQRSILLVNNLACTLNHMLVPQRARGRGHILRIQSDQVLENPLDVRRVRAKPTIMETNVLHGLHVIGSDVADHVRDGGAKTRRDLVKKVRRCIGRDKHVASMRNKGLDDCVLLAER</sequence>
<dbReference type="EMBL" id="MCFL01000144">
    <property type="protein sequence ID" value="ORZ29634.1"/>
    <property type="molecule type" value="Genomic_DNA"/>
</dbReference>
<keyword evidence="2" id="KW-1185">Reference proteome</keyword>
<reference evidence="1 2" key="1">
    <citation type="submission" date="2016-07" db="EMBL/GenBank/DDBJ databases">
        <title>Pervasive Adenine N6-methylation of Active Genes in Fungi.</title>
        <authorList>
            <consortium name="DOE Joint Genome Institute"/>
            <person name="Mondo S.J."/>
            <person name="Dannebaum R.O."/>
            <person name="Kuo R.C."/>
            <person name="Labutti K."/>
            <person name="Haridas S."/>
            <person name="Kuo A."/>
            <person name="Salamov A."/>
            <person name="Ahrendt S.R."/>
            <person name="Lipzen A."/>
            <person name="Sullivan W."/>
            <person name="Andreopoulos W.B."/>
            <person name="Clum A."/>
            <person name="Lindquist E."/>
            <person name="Daum C."/>
            <person name="Ramamoorthy G.K."/>
            <person name="Gryganskyi A."/>
            <person name="Culley D."/>
            <person name="Magnuson J.K."/>
            <person name="James T.Y."/>
            <person name="O'Malley M.A."/>
            <person name="Stajich J.E."/>
            <person name="Spatafora J.W."/>
            <person name="Visel A."/>
            <person name="Grigoriev I.V."/>
        </authorList>
    </citation>
    <scope>NUCLEOTIDE SEQUENCE [LARGE SCALE GENOMIC DNA]</scope>
    <source>
        <strain evidence="1 2">PL171</strain>
    </source>
</reference>